<evidence type="ECO:0000313" key="1">
    <source>
        <dbReference type="EMBL" id="SHH13993.1"/>
    </source>
</evidence>
<evidence type="ECO:0000313" key="2">
    <source>
        <dbReference type="Proteomes" id="UP000184112"/>
    </source>
</evidence>
<reference evidence="1 2" key="1">
    <citation type="submission" date="2016-11" db="EMBL/GenBank/DDBJ databases">
        <authorList>
            <person name="Jaros S."/>
            <person name="Januszkiewicz K."/>
            <person name="Wedrychowicz H."/>
        </authorList>
    </citation>
    <scope>NUCLEOTIDE SEQUENCE [LARGE SCALE GENOMIC DNA]</scope>
    <source>
        <strain evidence="1 2">DSM 6792</strain>
    </source>
</reference>
<proteinExistence type="predicted"/>
<dbReference type="AlphaFoldDB" id="A0A1M5QK70"/>
<dbReference type="EMBL" id="FQWH01000007">
    <property type="protein sequence ID" value="SHH13993.1"/>
    <property type="molecule type" value="Genomic_DNA"/>
</dbReference>
<dbReference type="RefSeq" id="WP_073410018.1">
    <property type="nucleotide sequence ID" value="NZ_FQWH01000007.1"/>
</dbReference>
<dbReference type="Proteomes" id="UP000184112">
    <property type="component" value="Unassembled WGS sequence"/>
</dbReference>
<gene>
    <name evidence="1" type="ORF">SAMN05444388_10750</name>
</gene>
<accession>A0A1M5QK70</accession>
<name>A0A1M5QK70_FLAJO</name>
<protein>
    <submittedName>
        <fullName evidence="1">Uncharacterized protein</fullName>
    </submittedName>
</protein>
<sequence length="148" mass="17232">MKKKADNQKTDEIDKTELLNKVRLSINEKCQDWVLFQNGTYIIFDHAETIPDIKNEAIKLMKEFGPVYVQTPSEDFDVTDLKKTEGWIVSGHCYGMYTYVNPKEKNWKTPDMTAIGLHGRNKRELDGRNPVIVYVNRKKFDNVTSNPF</sequence>
<organism evidence="1 2">
    <name type="scientific">Flavobacterium johnsoniae</name>
    <name type="common">Cytophaga johnsonae</name>
    <dbReference type="NCBI Taxonomy" id="986"/>
    <lineage>
        <taxon>Bacteria</taxon>
        <taxon>Pseudomonadati</taxon>
        <taxon>Bacteroidota</taxon>
        <taxon>Flavobacteriia</taxon>
        <taxon>Flavobacteriales</taxon>
        <taxon>Flavobacteriaceae</taxon>
        <taxon>Flavobacterium</taxon>
    </lineage>
</organism>